<accession>A0A3P4AV91</accession>
<gene>
    <name evidence="1" type="ORF">TTHNP3_00029</name>
</gene>
<proteinExistence type="predicted"/>
<dbReference type="EMBL" id="LR027519">
    <property type="protein sequence ID" value="VCU54516.1"/>
    <property type="molecule type" value="Genomic_DNA"/>
</dbReference>
<protein>
    <submittedName>
        <fullName evidence="1">Uncharacterized protein</fullName>
    </submittedName>
</protein>
<evidence type="ECO:0000313" key="1">
    <source>
        <dbReference type="EMBL" id="VCU54516.1"/>
    </source>
</evidence>
<reference evidence="1 2" key="1">
    <citation type="submission" date="2018-10" db="EMBL/GenBank/DDBJ databases">
        <authorList>
            <person name="Peiro R."/>
            <person name="Begona"/>
            <person name="Cbmso G."/>
            <person name="Lopez M."/>
            <person name="Gonzalez S."/>
            <person name="Sacristan E."/>
            <person name="Castillo E."/>
        </authorList>
    </citation>
    <scope>NUCLEOTIDE SEQUENCE [LARGE SCALE GENOMIC DNA]</scope>
    <source>
        <strain evidence="1">TTHNAR1</strain>
        <plasmid evidence="2">3</plasmid>
    </source>
</reference>
<dbReference type="GeneID" id="39458193"/>
<dbReference type="RefSeq" id="WP_124105498.1">
    <property type="nucleotide sequence ID" value="NZ_LR027519.1"/>
</dbReference>
<dbReference type="AlphaFoldDB" id="A0A3P4AV91"/>
<organism evidence="1 2">
    <name type="scientific">Thermus thermophilus</name>
    <dbReference type="NCBI Taxonomy" id="274"/>
    <lineage>
        <taxon>Bacteria</taxon>
        <taxon>Thermotogati</taxon>
        <taxon>Deinococcota</taxon>
        <taxon>Deinococci</taxon>
        <taxon>Thermales</taxon>
        <taxon>Thermaceae</taxon>
        <taxon>Thermus</taxon>
    </lineage>
</organism>
<name>A0A3P4AV91_THETH</name>
<geneLocation type="plasmid" evidence="1 2">
    <name>3</name>
</geneLocation>
<dbReference type="Proteomes" id="UP000279841">
    <property type="component" value="Plasmid 3"/>
</dbReference>
<sequence>MRRVVIRFADGTTTSFDLVEERLEQDLRHHLGFFPGKRVARVEEQIYDPTHPRRFRYERREDLEALCLSYTKER</sequence>
<evidence type="ECO:0000313" key="2">
    <source>
        <dbReference type="Proteomes" id="UP000279841"/>
    </source>
</evidence>
<keyword evidence="1" id="KW-0614">Plasmid</keyword>